<protein>
    <submittedName>
        <fullName evidence="1">Uncharacterized protein</fullName>
    </submittedName>
</protein>
<dbReference type="AlphaFoldDB" id="A0A7K1KPE0"/>
<dbReference type="EMBL" id="WODC01000006">
    <property type="protein sequence ID" value="MUM77959.1"/>
    <property type="molecule type" value="Genomic_DNA"/>
</dbReference>
<evidence type="ECO:0000313" key="2">
    <source>
        <dbReference type="Proteomes" id="UP000461162"/>
    </source>
</evidence>
<dbReference type="Proteomes" id="UP000461162">
    <property type="component" value="Unassembled WGS sequence"/>
</dbReference>
<comment type="caution">
    <text evidence="1">The sequence shown here is derived from an EMBL/GenBank/DDBJ whole genome shotgun (WGS) entry which is preliminary data.</text>
</comment>
<evidence type="ECO:0000313" key="1">
    <source>
        <dbReference type="EMBL" id="MUM77959.1"/>
    </source>
</evidence>
<organism evidence="1 2">
    <name type="scientific">Pseudodesulfovibrio alkaliphilus</name>
    <dbReference type="NCBI Taxonomy" id="2661613"/>
    <lineage>
        <taxon>Bacteria</taxon>
        <taxon>Pseudomonadati</taxon>
        <taxon>Thermodesulfobacteriota</taxon>
        <taxon>Desulfovibrionia</taxon>
        <taxon>Desulfovibrionales</taxon>
        <taxon>Desulfovibrionaceae</taxon>
    </lineage>
</organism>
<proteinExistence type="predicted"/>
<keyword evidence="2" id="KW-1185">Reference proteome</keyword>
<sequence>MSTQSIDSNGYGYSYQQLLKARQEAEAAEKAQAQLSGSTSYSSGTSMSQVREYVESLLANIPKSNGNKLTFQDVYDYRDSHKKEWSERFEEDMQKLGVDTSIEIKLSLNGAKGTVTAQNGHPDKAVIDKYFVDNPEMAEKFEEGVQLSKLTGLTERKLTSSELRQQLSLTSMSIWFESNTSASSLFSGGGMVLGQEGVSAYTGLNLTV</sequence>
<name>A0A7K1KPE0_9BACT</name>
<gene>
    <name evidence="1" type="ORF">GKC30_09965</name>
</gene>
<dbReference type="RefSeq" id="WP_196772855.1">
    <property type="nucleotide sequence ID" value="NZ_WODC01000006.1"/>
</dbReference>
<reference evidence="1 2" key="1">
    <citation type="submission" date="2019-11" db="EMBL/GenBank/DDBJ databases">
        <title>Pseudodesulfovibrio alkaliphilus, sp. nov., an alkaliphilic sulfate-reducing bacteria from mud volcano of Taman peninsula, Russia.</title>
        <authorList>
            <person name="Frolova A."/>
            <person name="Merkel A.Y."/>
            <person name="Slobodkin A.I."/>
        </authorList>
    </citation>
    <scope>NUCLEOTIDE SEQUENCE [LARGE SCALE GENOMIC DNA]</scope>
    <source>
        <strain evidence="1 2">F-1</strain>
    </source>
</reference>
<accession>A0A7K1KPE0</accession>